<proteinExistence type="predicted"/>
<accession>A0A6I9WE38</accession>
<reference evidence="2" key="1">
    <citation type="submission" date="2025-08" db="UniProtKB">
        <authorList>
            <consortium name="RefSeq"/>
        </authorList>
    </citation>
    <scope>IDENTIFICATION</scope>
</reference>
<dbReference type="AlphaFoldDB" id="A0A6I9WE38"/>
<evidence type="ECO:0000313" key="2">
    <source>
        <dbReference type="RefSeq" id="XP_011639212.1"/>
    </source>
</evidence>
<dbReference type="RefSeq" id="XP_011639212.1">
    <property type="nucleotide sequence ID" value="XM_011640910.2"/>
</dbReference>
<name>A0A6I9WE38_9HYME</name>
<protein>
    <submittedName>
        <fullName evidence="2">Uncharacterized protein LOC105428535 isoform X2</fullName>
    </submittedName>
</protein>
<keyword evidence="1" id="KW-1185">Reference proteome</keyword>
<evidence type="ECO:0000313" key="1">
    <source>
        <dbReference type="Proteomes" id="UP000504615"/>
    </source>
</evidence>
<dbReference type="Proteomes" id="UP000504615">
    <property type="component" value="Unplaced"/>
</dbReference>
<gene>
    <name evidence="2" type="primary">LOC105428535</name>
</gene>
<dbReference type="GeneID" id="105428535"/>
<sequence length="64" mass="7026">MIMAKLSTGDVPRTTKLFTYTLVQLQRVFAKVFALDELNLPVVGTSTPSQIHFCSATSNPAIQQ</sequence>
<organism evidence="1 2">
    <name type="scientific">Pogonomyrmex barbatus</name>
    <name type="common">red harvester ant</name>
    <dbReference type="NCBI Taxonomy" id="144034"/>
    <lineage>
        <taxon>Eukaryota</taxon>
        <taxon>Metazoa</taxon>
        <taxon>Ecdysozoa</taxon>
        <taxon>Arthropoda</taxon>
        <taxon>Hexapoda</taxon>
        <taxon>Insecta</taxon>
        <taxon>Pterygota</taxon>
        <taxon>Neoptera</taxon>
        <taxon>Endopterygota</taxon>
        <taxon>Hymenoptera</taxon>
        <taxon>Apocrita</taxon>
        <taxon>Aculeata</taxon>
        <taxon>Formicoidea</taxon>
        <taxon>Formicidae</taxon>
        <taxon>Myrmicinae</taxon>
        <taxon>Pogonomyrmex</taxon>
    </lineage>
</organism>